<keyword evidence="6" id="KW-0472">Membrane</keyword>
<evidence type="ECO:0000313" key="8">
    <source>
        <dbReference type="Proteomes" id="UP000002279"/>
    </source>
</evidence>
<feature type="binding site" evidence="4">
    <location>
        <position position="168"/>
    </location>
    <ligand>
        <name>Mg(2+)</name>
        <dbReference type="ChEBI" id="CHEBI:18420"/>
    </ligand>
</feature>
<reference evidence="7" key="2">
    <citation type="submission" date="2025-08" db="UniProtKB">
        <authorList>
            <consortium name="Ensembl"/>
        </authorList>
    </citation>
    <scope>IDENTIFICATION</scope>
    <source>
        <strain evidence="7">Glennie</strain>
    </source>
</reference>
<dbReference type="PANTHER" id="PTHR46724:SF2">
    <property type="entry name" value="ADP-RIBOSYLATION FACTOR-LIKE PROTEIN 9"/>
    <property type="match status" value="1"/>
</dbReference>
<dbReference type="Ensembl" id="ENSOANT00000064562.1">
    <property type="protein sequence ID" value="ENSOANP00000036443.1"/>
    <property type="gene ID" value="ENSOANG00000044021.1"/>
</dbReference>
<name>A0A6I8N652_ORNAN</name>
<protein>
    <recommendedName>
        <fullName evidence="9">ADP ribosylation factor like GTPase 9</fullName>
    </recommendedName>
</protein>
<dbReference type="SUPFAM" id="SSF52540">
    <property type="entry name" value="P-loop containing nucleoside triphosphate hydrolases"/>
    <property type="match status" value="1"/>
</dbReference>
<evidence type="ECO:0008006" key="9">
    <source>
        <dbReference type="Google" id="ProtNLM"/>
    </source>
</evidence>
<dbReference type="InterPro" id="IPR053254">
    <property type="entry name" value="Arf-like_GTPase"/>
</dbReference>
<evidence type="ECO:0000256" key="1">
    <source>
        <dbReference type="ARBA" id="ARBA00022741"/>
    </source>
</evidence>
<accession>A0A6I8N652</accession>
<feature type="binding site" evidence="3">
    <location>
        <begin position="143"/>
        <end position="150"/>
    </location>
    <ligand>
        <name>GTP</name>
        <dbReference type="ChEBI" id="CHEBI:37565"/>
    </ligand>
</feature>
<evidence type="ECO:0000256" key="2">
    <source>
        <dbReference type="ARBA" id="ARBA00023134"/>
    </source>
</evidence>
<dbReference type="InterPro" id="IPR006689">
    <property type="entry name" value="Small_GTPase_ARF/SAR"/>
</dbReference>
<dbReference type="GeneTree" id="ENSGT00940000159397"/>
<proteinExistence type="predicted"/>
<keyword evidence="8" id="KW-1185">Reference proteome</keyword>
<reference evidence="7 8" key="1">
    <citation type="journal article" date="2008" name="Nature">
        <title>Genome analysis of the platypus reveals unique signatures of evolution.</title>
        <authorList>
            <person name="Warren W.C."/>
            <person name="Hillier L.W."/>
            <person name="Marshall Graves J.A."/>
            <person name="Birney E."/>
            <person name="Ponting C.P."/>
            <person name="Grutzner F."/>
            <person name="Belov K."/>
            <person name="Miller W."/>
            <person name="Clarke L."/>
            <person name="Chinwalla A.T."/>
            <person name="Yang S.P."/>
            <person name="Heger A."/>
            <person name="Locke D.P."/>
            <person name="Miethke P."/>
            <person name="Waters P.D."/>
            <person name="Veyrunes F."/>
            <person name="Fulton L."/>
            <person name="Fulton B."/>
            <person name="Graves T."/>
            <person name="Wallis J."/>
            <person name="Puente X.S."/>
            <person name="Lopez-Otin C."/>
            <person name="Ordonez G.R."/>
            <person name="Eichler E.E."/>
            <person name="Chen L."/>
            <person name="Cheng Z."/>
            <person name="Deakin J.E."/>
            <person name="Alsop A."/>
            <person name="Thompson K."/>
            <person name="Kirby P."/>
            <person name="Papenfuss A.T."/>
            <person name="Wakefield M.J."/>
            <person name="Olender T."/>
            <person name="Lancet D."/>
            <person name="Huttley G.A."/>
            <person name="Smit A.F."/>
            <person name="Pask A."/>
            <person name="Temple-Smith P."/>
            <person name="Batzer M.A."/>
            <person name="Walker J.A."/>
            <person name="Konkel M.K."/>
            <person name="Harris R.S."/>
            <person name="Whittington C.M."/>
            <person name="Wong E.S."/>
            <person name="Gemmell N.J."/>
            <person name="Buschiazzo E."/>
            <person name="Vargas Jentzsch I.M."/>
            <person name="Merkel A."/>
            <person name="Schmitz J."/>
            <person name="Zemann A."/>
            <person name="Churakov G."/>
            <person name="Kriegs J.O."/>
            <person name="Brosius J."/>
            <person name="Murchison E.P."/>
            <person name="Sachidanandam R."/>
            <person name="Smith C."/>
            <person name="Hannon G.J."/>
            <person name="Tsend-Ayush E."/>
            <person name="McMillan D."/>
            <person name="Attenborough R."/>
            <person name="Rens W."/>
            <person name="Ferguson-Smith M."/>
            <person name="Lefevre C.M."/>
            <person name="Sharp J.A."/>
            <person name="Nicholas K.R."/>
            <person name="Ray D.A."/>
            <person name="Kube M."/>
            <person name="Reinhardt R."/>
            <person name="Pringle T.H."/>
            <person name="Taylor J."/>
            <person name="Jones R.C."/>
            <person name="Nixon B."/>
            <person name="Dacheux J.L."/>
            <person name="Niwa H."/>
            <person name="Sekita Y."/>
            <person name="Huang X."/>
            <person name="Stark A."/>
            <person name="Kheradpour P."/>
            <person name="Kellis M."/>
            <person name="Flicek P."/>
            <person name="Chen Y."/>
            <person name="Webber C."/>
            <person name="Hardison R."/>
            <person name="Nelson J."/>
            <person name="Hallsworth-Pepin K."/>
            <person name="Delehaunty K."/>
            <person name="Markovic C."/>
            <person name="Minx P."/>
            <person name="Feng Y."/>
            <person name="Kremitzki C."/>
            <person name="Mitreva M."/>
            <person name="Glasscock J."/>
            <person name="Wylie T."/>
            <person name="Wohldmann P."/>
            <person name="Thiru P."/>
            <person name="Nhan M.N."/>
            <person name="Pohl C.S."/>
            <person name="Smith S.M."/>
            <person name="Hou S."/>
            <person name="Nefedov M."/>
            <person name="de Jong P.J."/>
            <person name="Renfree M.B."/>
            <person name="Mardis E.R."/>
            <person name="Wilson R.K."/>
        </authorList>
    </citation>
    <scope>NUCLEOTIDE SEQUENCE [LARGE SCALE GENOMIC DNA]</scope>
    <source>
        <strain evidence="7 8">Glennie</strain>
    </source>
</reference>
<keyword evidence="6" id="KW-0812">Transmembrane</keyword>
<feature type="compositionally biased region" description="Basic and acidic residues" evidence="5">
    <location>
        <begin position="1"/>
        <end position="10"/>
    </location>
</feature>
<feature type="compositionally biased region" description="Gly residues" evidence="5">
    <location>
        <begin position="11"/>
        <end position="20"/>
    </location>
</feature>
<dbReference type="Proteomes" id="UP000002279">
    <property type="component" value="Chromosome 10"/>
</dbReference>
<dbReference type="InParanoid" id="A0A6I8N652"/>
<keyword evidence="4" id="KW-0460">Magnesium</keyword>
<keyword evidence="2 3" id="KW-0342">GTP-binding</keyword>
<sequence length="275" mass="29405">MDGWMNERGRGWGAGWGTGQGTDLEGGDDALKVKGGGAELQELEGRWRERLSSAPSGSGPGPGPCPPRRAMSGLGLRAIGLAGLAAVGGALVYAAWRTYLSTPRPPTRRAPQKEEEERREGAKPAPEPRFQVKTLKKQVLILGLDGAGKTSILHSLATNRVQRCSTPTQGFNAVCINTEGGQLDFLEIGGSEPFRSYWNMYLSSRPGAHLCGGPQPSPSRISCCQEAPPSADSEGCVASSGGIWQTNRIWKVRLSSLIFTMLWNSQPLATRENCS</sequence>
<feature type="binding site" evidence="3">
    <location>
        <position position="190"/>
    </location>
    <ligand>
        <name>GTP</name>
        <dbReference type="ChEBI" id="CHEBI:37565"/>
    </ligand>
</feature>
<gene>
    <name evidence="7" type="primary">ARL9</name>
</gene>
<dbReference type="Bgee" id="ENSOANG00000044021">
    <property type="expression patterns" value="Expressed in heart and 7 other cell types or tissues"/>
</dbReference>
<feature type="region of interest" description="Disordered" evidence="5">
    <location>
        <begin position="102"/>
        <end position="129"/>
    </location>
</feature>
<evidence type="ECO:0000256" key="5">
    <source>
        <dbReference type="SAM" id="MobiDB-lite"/>
    </source>
</evidence>
<reference evidence="7" key="3">
    <citation type="submission" date="2025-09" db="UniProtKB">
        <authorList>
            <consortium name="Ensembl"/>
        </authorList>
    </citation>
    <scope>IDENTIFICATION</scope>
    <source>
        <strain evidence="7">Glennie</strain>
    </source>
</reference>
<dbReference type="GO" id="GO:0003924">
    <property type="term" value="F:GTPase activity"/>
    <property type="evidence" value="ECO:0007669"/>
    <property type="project" value="InterPro"/>
</dbReference>
<dbReference type="AlphaFoldDB" id="A0A6I8N652"/>
<feature type="region of interest" description="Disordered" evidence="5">
    <location>
        <begin position="1"/>
        <end position="69"/>
    </location>
</feature>
<keyword evidence="1 3" id="KW-0547">Nucleotide-binding</keyword>
<dbReference type="Gene3D" id="3.40.50.300">
    <property type="entry name" value="P-loop containing nucleotide triphosphate hydrolases"/>
    <property type="match status" value="1"/>
</dbReference>
<evidence type="ECO:0000313" key="7">
    <source>
        <dbReference type="Ensembl" id="ENSOANP00000036443.1"/>
    </source>
</evidence>
<feature type="compositionally biased region" description="Basic and acidic residues" evidence="5">
    <location>
        <begin position="111"/>
        <end position="122"/>
    </location>
</feature>
<dbReference type="GO" id="GO:0005525">
    <property type="term" value="F:GTP binding"/>
    <property type="evidence" value="ECO:0007669"/>
    <property type="project" value="UniProtKB-KW"/>
</dbReference>
<dbReference type="GO" id="GO:0007399">
    <property type="term" value="P:nervous system development"/>
    <property type="evidence" value="ECO:0000318"/>
    <property type="project" value="GO_Central"/>
</dbReference>
<evidence type="ECO:0000256" key="3">
    <source>
        <dbReference type="PIRSR" id="PIRSR606689-1"/>
    </source>
</evidence>
<dbReference type="PANTHER" id="PTHR46724">
    <property type="entry name" value="ADP-RIBOSYLATION FACTOR-LIKE PROTEIN 9-RELATED"/>
    <property type="match status" value="1"/>
</dbReference>
<feature type="transmembrane region" description="Helical" evidence="6">
    <location>
        <begin position="78"/>
        <end position="96"/>
    </location>
</feature>
<keyword evidence="6" id="KW-1133">Transmembrane helix</keyword>
<evidence type="ECO:0000256" key="6">
    <source>
        <dbReference type="SAM" id="Phobius"/>
    </source>
</evidence>
<feature type="binding site" evidence="4">
    <location>
        <position position="150"/>
    </location>
    <ligand>
        <name>Mg(2+)</name>
        <dbReference type="ChEBI" id="CHEBI:18420"/>
    </ligand>
</feature>
<dbReference type="Pfam" id="PF00025">
    <property type="entry name" value="Arf"/>
    <property type="match status" value="1"/>
</dbReference>
<evidence type="ECO:0000256" key="4">
    <source>
        <dbReference type="PIRSR" id="PIRSR606689-2"/>
    </source>
</evidence>
<dbReference type="GO" id="GO:0046872">
    <property type="term" value="F:metal ion binding"/>
    <property type="evidence" value="ECO:0007669"/>
    <property type="project" value="UniProtKB-KW"/>
</dbReference>
<organism evidence="7 8">
    <name type="scientific">Ornithorhynchus anatinus</name>
    <name type="common">Duckbill platypus</name>
    <dbReference type="NCBI Taxonomy" id="9258"/>
    <lineage>
        <taxon>Eukaryota</taxon>
        <taxon>Metazoa</taxon>
        <taxon>Chordata</taxon>
        <taxon>Craniata</taxon>
        <taxon>Vertebrata</taxon>
        <taxon>Euteleostomi</taxon>
        <taxon>Mammalia</taxon>
        <taxon>Monotremata</taxon>
        <taxon>Ornithorhynchidae</taxon>
        <taxon>Ornithorhynchus</taxon>
    </lineage>
</organism>
<keyword evidence="4" id="KW-0479">Metal-binding</keyword>
<dbReference type="InterPro" id="IPR027417">
    <property type="entry name" value="P-loop_NTPase"/>
</dbReference>